<evidence type="ECO:0000313" key="21">
    <source>
        <dbReference type="Proteomes" id="UP000597762"/>
    </source>
</evidence>
<proteinExistence type="inferred from homology"/>
<dbReference type="Gene3D" id="3.30.1490.430">
    <property type="match status" value="1"/>
</dbReference>
<comment type="function">
    <text evidence="12">Bifunctional mRNA-capping enzyme exhibiting RNA 5'-triphosphate monophosphatase activity in the N-terminal part and mRNA guanylyltransferase activity in the C-terminal part. Catalyzes the first two steps of cap formation: by removing the gamma-phosphate from the 5'-triphosphate end of nascent mRNA to yield a diphosphate end, and by transferring the GMP moiety of GTP to the 5'-diphosphate terminus of RNA via a covalent enzyme-GMP reaction intermediate.</text>
</comment>
<dbReference type="GO" id="GO:0005634">
    <property type="term" value="C:nucleus"/>
    <property type="evidence" value="ECO:0007669"/>
    <property type="project" value="UniProtKB-SubCell"/>
</dbReference>
<keyword evidence="4 12" id="KW-0548">Nucleotidyltransferase</keyword>
<evidence type="ECO:0000256" key="1">
    <source>
        <dbReference type="ARBA" id="ARBA00004123"/>
    </source>
</evidence>
<comment type="catalytic activity">
    <reaction evidence="12">
        <text>a 5'-end triphospho-ribonucleoside in mRNA + H2O = a 5'-end diphospho-ribonucleoside in mRNA + phosphate + H(+)</text>
        <dbReference type="Rhea" id="RHEA:67004"/>
        <dbReference type="Rhea" id="RHEA-COMP:17164"/>
        <dbReference type="Rhea" id="RHEA-COMP:17165"/>
        <dbReference type="ChEBI" id="CHEBI:15377"/>
        <dbReference type="ChEBI" id="CHEBI:15378"/>
        <dbReference type="ChEBI" id="CHEBI:43474"/>
        <dbReference type="ChEBI" id="CHEBI:167616"/>
        <dbReference type="ChEBI" id="CHEBI:167618"/>
        <dbReference type="EC" id="3.6.1.74"/>
    </reaction>
</comment>
<feature type="region of interest" description="Disordered" evidence="16">
    <location>
        <begin position="275"/>
        <end position="300"/>
    </location>
</feature>
<keyword evidence="5 12" id="KW-0547">Nucleotide-binding</keyword>
<evidence type="ECO:0000259" key="18">
    <source>
        <dbReference type="PROSITE" id="PS50054"/>
    </source>
</evidence>
<name>A0A812ESG7_ACAPH</name>
<comment type="similarity">
    <text evidence="12">In the C-terminal section; belongs to the eukaryotic GTase family.</text>
</comment>
<dbReference type="EMBL" id="CAHIKZ030005558">
    <property type="protein sequence ID" value="CAE1329720.1"/>
    <property type="molecule type" value="Genomic_DNA"/>
</dbReference>
<evidence type="ECO:0000256" key="4">
    <source>
        <dbReference type="ARBA" id="ARBA00022695"/>
    </source>
</evidence>
<protein>
    <recommendedName>
        <fullName evidence="12">mRNA-capping enzyme</fullName>
    </recommendedName>
    <domain>
        <recommendedName>
            <fullName evidence="12">mRNA 5'-triphosphate monophosphatase</fullName>
            <ecNumber evidence="12">3.6.1.74</ecNumber>
        </recommendedName>
        <alternativeName>
            <fullName evidence="12">mRNA 5'-phosphatase</fullName>
        </alternativeName>
    </domain>
    <domain>
        <recommendedName>
            <fullName evidence="12">mRNA guanylyltransferase</fullName>
            <ecNumber evidence="12">2.7.7.50</ecNumber>
        </recommendedName>
        <alternativeName>
            <fullName evidence="12">GTP--RNA guanylyltransferase</fullName>
            <shortName evidence="12">GTase</shortName>
        </alternativeName>
    </domain>
</protein>
<dbReference type="PROSITE" id="PS50056">
    <property type="entry name" value="TYR_PHOSPHATASE_2"/>
    <property type="match status" value="1"/>
</dbReference>
<evidence type="ECO:0000256" key="14">
    <source>
        <dbReference type="PIRSR" id="PIRSR036958-2"/>
    </source>
</evidence>
<keyword evidence="7" id="KW-0904">Protein phosphatase</keyword>
<dbReference type="InterPro" id="IPR029021">
    <property type="entry name" value="Prot-tyrosine_phosphatase-like"/>
</dbReference>
<feature type="active site" description="Phosphocysteine intermediate" evidence="13">
    <location>
        <position position="198"/>
    </location>
</feature>
<dbReference type="PROSITE" id="PS50054">
    <property type="entry name" value="TYR_PHOSPHATASE_DUAL"/>
    <property type="match status" value="1"/>
</dbReference>
<comment type="subcellular location">
    <subcellularLocation>
        <location evidence="1 12">Nucleus</location>
    </subcellularLocation>
</comment>
<dbReference type="GO" id="GO:0140818">
    <property type="term" value="F:mRNA 5'-triphosphate monophosphatase activity"/>
    <property type="evidence" value="ECO:0007669"/>
    <property type="project" value="UniProtKB-EC"/>
</dbReference>
<comment type="catalytic activity">
    <reaction evidence="11">
        <text>a 5'-end diphospho-ribonucleoside in mRNA + GTP + H(+) = a 5'-end (5'-triphosphoguanosine)-ribonucleoside in mRNA + diphosphate</text>
        <dbReference type="Rhea" id="RHEA:67012"/>
        <dbReference type="Rhea" id="RHEA-COMP:17165"/>
        <dbReference type="Rhea" id="RHEA-COMP:17166"/>
        <dbReference type="ChEBI" id="CHEBI:15378"/>
        <dbReference type="ChEBI" id="CHEBI:33019"/>
        <dbReference type="ChEBI" id="CHEBI:37565"/>
        <dbReference type="ChEBI" id="CHEBI:167616"/>
        <dbReference type="ChEBI" id="CHEBI:167617"/>
        <dbReference type="EC" id="2.7.7.50"/>
    </reaction>
    <physiologicalReaction direction="left-to-right" evidence="11">
        <dbReference type="Rhea" id="RHEA:67013"/>
    </physiologicalReaction>
</comment>
<dbReference type="GO" id="GO:0005525">
    <property type="term" value="F:GTP binding"/>
    <property type="evidence" value="ECO:0007669"/>
    <property type="project" value="UniProtKB-UniRule"/>
</dbReference>
<dbReference type="FunFam" id="3.30.470.30:FF:000040">
    <property type="entry name" value="mRNA-capping enzyme"/>
    <property type="match status" value="1"/>
</dbReference>
<evidence type="ECO:0000256" key="5">
    <source>
        <dbReference type="ARBA" id="ARBA00022741"/>
    </source>
</evidence>
<evidence type="ECO:0000313" key="20">
    <source>
        <dbReference type="EMBL" id="CAE1329720.1"/>
    </source>
</evidence>
<dbReference type="SUPFAM" id="SSF52799">
    <property type="entry name" value="(Phosphotyrosine protein) phosphatases II"/>
    <property type="match status" value="1"/>
</dbReference>
<dbReference type="Pfam" id="PF03919">
    <property type="entry name" value="mRNA_cap_C"/>
    <property type="match status" value="1"/>
</dbReference>
<dbReference type="PIRSF" id="PIRSF036958">
    <property type="entry name" value="mRNA_capping_HCE"/>
    <property type="match status" value="1"/>
</dbReference>
<dbReference type="Gene3D" id="3.90.190.10">
    <property type="entry name" value="Protein tyrosine phosphatase superfamily"/>
    <property type="match status" value="1"/>
</dbReference>
<feature type="binding site" evidence="15">
    <location>
        <position position="376"/>
    </location>
    <ligand>
        <name>GTP</name>
        <dbReference type="ChEBI" id="CHEBI:37565"/>
    </ligand>
</feature>
<dbReference type="InterPro" id="IPR000387">
    <property type="entry name" value="Tyr_Pase_dom"/>
</dbReference>
<organism evidence="20 21">
    <name type="scientific">Acanthosepion pharaonis</name>
    <name type="common">Pharaoh cuttlefish</name>
    <name type="synonym">Sepia pharaonis</name>
    <dbReference type="NCBI Taxonomy" id="158019"/>
    <lineage>
        <taxon>Eukaryota</taxon>
        <taxon>Metazoa</taxon>
        <taxon>Spiralia</taxon>
        <taxon>Lophotrochozoa</taxon>
        <taxon>Mollusca</taxon>
        <taxon>Cephalopoda</taxon>
        <taxon>Coleoidea</taxon>
        <taxon>Decapodiformes</taxon>
        <taxon>Sepiida</taxon>
        <taxon>Sepiina</taxon>
        <taxon>Sepiidae</taxon>
        <taxon>Acanthosepion</taxon>
    </lineage>
</organism>
<dbReference type="OrthoDB" id="200924at2759"/>
<dbReference type="InterPro" id="IPR012340">
    <property type="entry name" value="NA-bd_OB-fold"/>
</dbReference>
<comment type="caution">
    <text evidence="20">The sequence shown here is derived from an EMBL/GenBank/DDBJ whole genome shotgun (WGS) entry which is preliminary data.</text>
</comment>
<dbReference type="PANTHER" id="PTHR10367:SF17">
    <property type="entry name" value="MRNA-CAPPING ENZYME"/>
    <property type="match status" value="1"/>
</dbReference>
<dbReference type="EC" id="2.7.7.50" evidence="12"/>
<keyword evidence="8 12" id="KW-0506">mRNA capping</keyword>
<dbReference type="Proteomes" id="UP000597762">
    <property type="component" value="Unassembled WGS sequence"/>
</dbReference>
<dbReference type="FunFam" id="2.40.50.140:FF:000291">
    <property type="entry name" value="mRNA-capping enzyme"/>
    <property type="match status" value="1"/>
</dbReference>
<evidence type="ECO:0000256" key="7">
    <source>
        <dbReference type="ARBA" id="ARBA00022912"/>
    </source>
</evidence>
<evidence type="ECO:0000256" key="12">
    <source>
        <dbReference type="PIRNR" id="PIRNR036958"/>
    </source>
</evidence>
<gene>
    <name evidence="20" type="ORF">SPHA_79119</name>
</gene>
<feature type="region of interest" description="Disordered" evidence="16">
    <location>
        <begin position="649"/>
        <end position="677"/>
    </location>
</feature>
<sequence>MVFLYNVSCLSWFSFFQCVMHMSSYHGFSFLPMCDAHVFLAFSFLPMCDAHVFMVFHSFQCFVFISCFFFPSNVHELCIASSNCFLLSCIVIHVFTSLFFFSLFSAYDDQVDVPNRHNMKLFFDSLKHYNLKIGLWVDLTNTNRFYDQEEITRTGCKYFKLKCRGHSETPQPEQINIFIEVCSRFLENNPNEIIGVHCTHGFNRTGFLIAAFLVEQESWSVDAAVQAFAVCRPPGIYKQDYLNELFKRYGEEDETPEAPALPDWCTEFDGTEDVDDDGNVVKNGESSHSGHSAGSGNRRGRKEFFNKNAKFMDGVSGVTLVTNQPRLSQIQQKCQNMCGWKSTGFPGAQPVSMDNQNLIFLKQKPYKVSWKADGVRYMTLIDGANEVYMIDRDNSVFHIPNLEFPRRKQPDEHICNTLIDGEMIMDKVGDKYVPRYLVYDIVKFEGIDVGGTHFDRRLLCIQREIIGPRHMKMQQGLLDKSKEPFSVRAKQFWDIQTARKLLDGKFANEVSHVVDGLIFQPVAGRYMHGRNNDILKWKPASVNSVDFKLMIYKENKPGMLPETKGYLFVGGKDSPFAEMKVSREMKELNNKIIECAWDSEKHCWKFMRQRTDKSFPNSYNTAMGVFNSIMYPVIKEVLLNTIEMGRWMPPARHPPAEKRKALPISRDQELMPPPKKV</sequence>
<dbReference type="Pfam" id="PF01331">
    <property type="entry name" value="mRNA_cap_enzyme"/>
    <property type="match status" value="1"/>
</dbReference>
<evidence type="ECO:0000256" key="15">
    <source>
        <dbReference type="PIRSR" id="PIRSR036958-3"/>
    </source>
</evidence>
<feature type="active site" description="N6-GMP-lysine intermediate" evidence="14">
    <location>
        <position position="371"/>
    </location>
</feature>
<evidence type="ECO:0000256" key="6">
    <source>
        <dbReference type="ARBA" id="ARBA00022801"/>
    </source>
</evidence>
<evidence type="ECO:0000256" key="3">
    <source>
        <dbReference type="ARBA" id="ARBA00022679"/>
    </source>
</evidence>
<dbReference type="InterPro" id="IPR017074">
    <property type="entry name" value="mRNA_cap_enz_bifunc"/>
</dbReference>
<evidence type="ECO:0000256" key="8">
    <source>
        <dbReference type="ARBA" id="ARBA00023042"/>
    </source>
</evidence>
<keyword evidence="3 12" id="KW-0808">Transferase</keyword>
<dbReference type="InterPro" id="IPR001339">
    <property type="entry name" value="mRNA_cap_enzyme_adenylation"/>
</dbReference>
<dbReference type="GO" id="GO:0006370">
    <property type="term" value="P:7-methylguanosine mRNA capping"/>
    <property type="evidence" value="ECO:0007669"/>
    <property type="project" value="UniProtKB-UniRule"/>
</dbReference>
<dbReference type="PROSITE" id="PS00383">
    <property type="entry name" value="TYR_PHOSPHATASE_1"/>
    <property type="match status" value="1"/>
</dbReference>
<feature type="domain" description="Tyrosine specific protein phosphatases" evidence="19">
    <location>
        <begin position="176"/>
        <end position="243"/>
    </location>
</feature>
<keyword evidence="17" id="KW-0472">Membrane</keyword>
<dbReference type="InterPro" id="IPR013846">
    <property type="entry name" value="mRNA_cap_enzyme_C"/>
</dbReference>
<dbReference type="CDD" id="cd07895">
    <property type="entry name" value="Adenylation_mRNA_capping"/>
    <property type="match status" value="1"/>
</dbReference>
<evidence type="ECO:0000256" key="9">
    <source>
        <dbReference type="ARBA" id="ARBA00023134"/>
    </source>
</evidence>
<dbReference type="AlphaFoldDB" id="A0A812ESG7"/>
<dbReference type="Gene3D" id="3.30.470.30">
    <property type="entry name" value="DNA ligase/mRNA capping enzyme"/>
    <property type="match status" value="1"/>
</dbReference>
<dbReference type="GO" id="GO:0004484">
    <property type="term" value="F:mRNA guanylyltransferase activity"/>
    <property type="evidence" value="ECO:0007669"/>
    <property type="project" value="UniProtKB-UniRule"/>
</dbReference>
<feature type="binding site" evidence="15">
    <location>
        <begin position="608"/>
        <end position="613"/>
    </location>
    <ligand>
        <name>GTP</name>
        <dbReference type="ChEBI" id="CHEBI:37565"/>
    </ligand>
</feature>
<keyword evidence="6 12" id="KW-0378">Hydrolase</keyword>
<dbReference type="InterPro" id="IPR016130">
    <property type="entry name" value="Tyr_Pase_AS"/>
</dbReference>
<feature type="transmembrane region" description="Helical" evidence="17">
    <location>
        <begin position="52"/>
        <end position="72"/>
    </location>
</feature>
<keyword evidence="9 12" id="KW-0342">GTP-binding</keyword>
<dbReference type="InterPro" id="IPR000340">
    <property type="entry name" value="Dual-sp_phosphatase_cat-dom"/>
</dbReference>
<accession>A0A812ESG7</accession>
<reference evidence="20" key="1">
    <citation type="submission" date="2021-01" db="EMBL/GenBank/DDBJ databases">
        <authorList>
            <person name="Li R."/>
            <person name="Bekaert M."/>
        </authorList>
    </citation>
    <scope>NUCLEOTIDE SEQUENCE</scope>
    <source>
        <strain evidence="20">Farmed</strain>
    </source>
</reference>
<comment type="similarity">
    <text evidence="12">In the N-terminal section; belongs to the non-receptor class of the protein-tyrosine phosphatase family.</text>
</comment>
<dbReference type="InterPro" id="IPR051029">
    <property type="entry name" value="mRNA_Capping_Enz/RNA_Phosphat"/>
</dbReference>
<keyword evidence="17" id="KW-0812">Transmembrane</keyword>
<dbReference type="SUPFAM" id="SSF56091">
    <property type="entry name" value="DNA ligase/mRNA capping enzyme, catalytic domain"/>
    <property type="match status" value="1"/>
</dbReference>
<keyword evidence="10 12" id="KW-0539">Nucleus</keyword>
<feature type="binding site" evidence="15">
    <location>
        <begin position="536"/>
        <end position="538"/>
    </location>
    <ligand>
        <name>GTP</name>
        <dbReference type="ChEBI" id="CHEBI:37565"/>
    </ligand>
</feature>
<evidence type="ECO:0000256" key="13">
    <source>
        <dbReference type="PIRSR" id="PIRSR036958-1"/>
    </source>
</evidence>
<feature type="transmembrane region" description="Helical" evidence="17">
    <location>
        <begin position="84"/>
        <end position="107"/>
    </location>
</feature>
<dbReference type="InterPro" id="IPR020422">
    <property type="entry name" value="TYR_PHOSPHATASE_DUAL_dom"/>
</dbReference>
<dbReference type="Gene3D" id="2.40.50.140">
    <property type="entry name" value="Nucleic acid-binding proteins"/>
    <property type="match status" value="1"/>
</dbReference>
<evidence type="ECO:0000259" key="19">
    <source>
        <dbReference type="PROSITE" id="PS50056"/>
    </source>
</evidence>
<dbReference type="Pfam" id="PF00782">
    <property type="entry name" value="DSPc"/>
    <property type="match status" value="1"/>
</dbReference>
<evidence type="ECO:0000256" key="17">
    <source>
        <dbReference type="SAM" id="Phobius"/>
    </source>
</evidence>
<keyword evidence="17" id="KW-1133">Transmembrane helix</keyword>
<keyword evidence="2 12" id="KW-0507">mRNA processing</keyword>
<feature type="binding site" evidence="15">
    <location>
        <position position="392"/>
    </location>
    <ligand>
        <name>GTP</name>
        <dbReference type="ChEBI" id="CHEBI:37565"/>
    </ligand>
</feature>
<dbReference type="SUPFAM" id="SSF50249">
    <property type="entry name" value="Nucleic acid-binding proteins"/>
    <property type="match status" value="1"/>
</dbReference>
<dbReference type="EC" id="3.6.1.74" evidence="12"/>
<dbReference type="PANTHER" id="PTHR10367">
    <property type="entry name" value="MRNA-CAPPING ENZYME"/>
    <property type="match status" value="1"/>
</dbReference>
<evidence type="ECO:0000256" key="2">
    <source>
        <dbReference type="ARBA" id="ARBA00022664"/>
    </source>
</evidence>
<keyword evidence="21" id="KW-1185">Reference proteome</keyword>
<dbReference type="GO" id="GO:0005524">
    <property type="term" value="F:ATP binding"/>
    <property type="evidence" value="ECO:0007669"/>
    <property type="project" value="InterPro"/>
</dbReference>
<feature type="domain" description="Tyrosine-protein phosphatase" evidence="18">
    <location>
        <begin position="89"/>
        <end position="255"/>
    </location>
</feature>
<evidence type="ECO:0000256" key="16">
    <source>
        <dbReference type="SAM" id="MobiDB-lite"/>
    </source>
</evidence>
<dbReference type="GO" id="GO:0004651">
    <property type="term" value="F:polynucleotide 5'-phosphatase activity"/>
    <property type="evidence" value="ECO:0007669"/>
    <property type="project" value="UniProtKB-UniRule"/>
</dbReference>
<feature type="compositionally biased region" description="Low complexity" evidence="16">
    <location>
        <begin position="280"/>
        <end position="296"/>
    </location>
</feature>
<dbReference type="GO" id="GO:0004721">
    <property type="term" value="F:phosphoprotein phosphatase activity"/>
    <property type="evidence" value="ECO:0007669"/>
    <property type="project" value="UniProtKB-UniRule"/>
</dbReference>
<evidence type="ECO:0000256" key="10">
    <source>
        <dbReference type="ARBA" id="ARBA00023242"/>
    </source>
</evidence>
<evidence type="ECO:0000256" key="11">
    <source>
        <dbReference type="ARBA" id="ARBA00044624"/>
    </source>
</evidence>
<feature type="binding site" evidence="15">
    <location>
        <begin position="420"/>
        <end position="422"/>
    </location>
    <ligand>
        <name>GTP</name>
        <dbReference type="ChEBI" id="CHEBI:37565"/>
    </ligand>
</feature>